<dbReference type="EMBL" id="JAFBCV010000001">
    <property type="protein sequence ID" value="MBM7836974.1"/>
    <property type="molecule type" value="Genomic_DNA"/>
</dbReference>
<dbReference type="PANTHER" id="PTHR11614">
    <property type="entry name" value="PHOSPHOLIPASE-RELATED"/>
    <property type="match status" value="1"/>
</dbReference>
<reference evidence="2" key="1">
    <citation type="submission" date="2021-01" db="EMBL/GenBank/DDBJ databases">
        <title>Genomic Encyclopedia of Type Strains, Phase IV (KMG-IV): sequencing the most valuable type-strain genomes for metagenomic binning, comparative biology and taxonomic classification.</title>
        <authorList>
            <person name="Goeker M."/>
        </authorList>
    </citation>
    <scope>NUCLEOTIDE SEQUENCE</scope>
    <source>
        <strain evidence="2">DSM 21943</strain>
    </source>
</reference>
<dbReference type="InterPro" id="IPR051044">
    <property type="entry name" value="MAG_DAG_Lipase"/>
</dbReference>
<dbReference type="RefSeq" id="WP_367617745.1">
    <property type="nucleotide sequence ID" value="NZ_JAFBCV010000001.1"/>
</dbReference>
<dbReference type="EC" id="3.1.1.1" evidence="2"/>
<evidence type="ECO:0000313" key="2">
    <source>
        <dbReference type="EMBL" id="MBM7836974.1"/>
    </source>
</evidence>
<feature type="domain" description="Serine aminopeptidase S33" evidence="1">
    <location>
        <begin position="18"/>
        <end position="226"/>
    </location>
</feature>
<name>A0ABS2SN80_9BACI</name>
<dbReference type="SUPFAM" id="SSF53474">
    <property type="entry name" value="alpha/beta-Hydrolases"/>
    <property type="match status" value="1"/>
</dbReference>
<gene>
    <name evidence="2" type="ORF">JOC54_000205</name>
</gene>
<dbReference type="GO" id="GO:0106435">
    <property type="term" value="F:carboxylesterase activity"/>
    <property type="evidence" value="ECO:0007669"/>
    <property type="project" value="UniProtKB-EC"/>
</dbReference>
<organism evidence="2 3">
    <name type="scientific">Shouchella xiaoxiensis</name>
    <dbReference type="NCBI Taxonomy" id="766895"/>
    <lineage>
        <taxon>Bacteria</taxon>
        <taxon>Bacillati</taxon>
        <taxon>Bacillota</taxon>
        <taxon>Bacilli</taxon>
        <taxon>Bacillales</taxon>
        <taxon>Bacillaceae</taxon>
        <taxon>Shouchella</taxon>
    </lineage>
</organism>
<accession>A0ABS2SN80</accession>
<dbReference type="InterPro" id="IPR012354">
    <property type="entry name" value="Esterase_lipase"/>
</dbReference>
<protein>
    <submittedName>
        <fullName evidence="2">Carboxylesterase</fullName>
        <ecNumber evidence="2">3.1.1.1</ecNumber>
    </submittedName>
</protein>
<proteinExistence type="predicted"/>
<dbReference type="InterPro" id="IPR022742">
    <property type="entry name" value="Hydrolase_4"/>
</dbReference>
<evidence type="ECO:0000259" key="1">
    <source>
        <dbReference type="Pfam" id="PF12146"/>
    </source>
</evidence>
<keyword evidence="2" id="KW-0378">Hydrolase</keyword>
<keyword evidence="3" id="KW-1185">Reference proteome</keyword>
<dbReference type="Gene3D" id="3.40.50.1820">
    <property type="entry name" value="alpha/beta hydrolase"/>
    <property type="match status" value="1"/>
</dbReference>
<dbReference type="PIRSF" id="PIRSF017388">
    <property type="entry name" value="Esterase_lipase"/>
    <property type="match status" value="1"/>
</dbReference>
<dbReference type="Proteomes" id="UP001179280">
    <property type="component" value="Unassembled WGS sequence"/>
</dbReference>
<sequence length="247" mass="28109">MRARIVKPRPVYLKGGDKAVLLLHSFTSHTRDMKPLAKFLNEKGYTCYCPVYKGHGLPPEELFGTGPEDWWESVSEGYLHLKEEGHESIAVVGVSLGGIFALRVAQEFEVNGVVTMSVPHKRDLAALKNRVFKFAKAYKQYESKTEQEIKAELKDLEKQPFDGLEAFVESINKVMEGLSTIHVPMKIMYGELDETLYKDSAEYIFDRVATDQKSVNNYPQSKHLMTLGKDQEQIQADIESFLSTLQW</sequence>
<comment type="caution">
    <text evidence="2">The sequence shown here is derived from an EMBL/GenBank/DDBJ whole genome shotgun (WGS) entry which is preliminary data.</text>
</comment>
<dbReference type="InterPro" id="IPR029058">
    <property type="entry name" value="AB_hydrolase_fold"/>
</dbReference>
<dbReference type="Pfam" id="PF12146">
    <property type="entry name" value="Hydrolase_4"/>
    <property type="match status" value="1"/>
</dbReference>
<evidence type="ECO:0000313" key="3">
    <source>
        <dbReference type="Proteomes" id="UP001179280"/>
    </source>
</evidence>